<feature type="transmembrane region" description="Helical" evidence="9">
    <location>
        <begin position="149"/>
        <end position="174"/>
    </location>
</feature>
<evidence type="ECO:0008006" key="12">
    <source>
        <dbReference type="Google" id="ProtNLM"/>
    </source>
</evidence>
<dbReference type="GO" id="GO:0006661">
    <property type="term" value="P:phosphatidylinositol biosynthetic process"/>
    <property type="evidence" value="ECO:0007669"/>
    <property type="project" value="TreeGrafter"/>
</dbReference>
<keyword evidence="2 8" id="KW-0808">Transferase</keyword>
<evidence type="ECO:0000256" key="7">
    <source>
        <dbReference type="ARBA" id="ARBA00023264"/>
    </source>
</evidence>
<proteinExistence type="inferred from homology"/>
<feature type="transmembrane region" description="Helical" evidence="9">
    <location>
        <begin position="249"/>
        <end position="271"/>
    </location>
</feature>
<evidence type="ECO:0000256" key="5">
    <source>
        <dbReference type="ARBA" id="ARBA00023098"/>
    </source>
</evidence>
<feature type="transmembrane region" description="Helical" evidence="9">
    <location>
        <begin position="62"/>
        <end position="84"/>
    </location>
</feature>
<reference evidence="10 11" key="1">
    <citation type="submission" date="2019-03" db="EMBL/GenBank/DDBJ databases">
        <title>Sequencing 23 genomes of Wallemia ichthyophaga.</title>
        <authorList>
            <person name="Gostincar C."/>
        </authorList>
    </citation>
    <scope>NUCLEOTIDE SEQUENCE [LARGE SCALE GENOMIC DNA]</scope>
    <source>
        <strain evidence="10 11">EXF-6200</strain>
    </source>
</reference>
<sequence>MLVVDEMPPSSKLPENSARGKTRSIFERITQQGAIDLVSAVIWALCKRTAHDAQANEQEENIYLFVPNLIGYLRIVFAALAVYCMKNHPKVCAVLYCISAILDVADGMAARAFNQTSKLGGVLDMVTDRCSTTCLMVFLSSAYPDWFNVFQFLIALDFSSHFIHMYASLVTGATSHKLIQSEVSKILWLYYNNRITLFIFCAGNEIFFVALYLVYTSKLPTLGISPEIVHAVVPALVKEQISAALLDGVSAYVAGMTLAHIVAIFSFPICFTKQIINFVQFWKASKTLVGVDLSERANNRQKKQ</sequence>
<dbReference type="InterPro" id="IPR048254">
    <property type="entry name" value="CDP_ALCOHOL_P_TRANSF_CS"/>
</dbReference>
<dbReference type="InterPro" id="IPR000462">
    <property type="entry name" value="CDP-OH_P_trans"/>
</dbReference>
<dbReference type="Gene3D" id="1.20.120.1760">
    <property type="match status" value="1"/>
</dbReference>
<feature type="transmembrane region" description="Helical" evidence="9">
    <location>
        <begin position="195"/>
        <end position="215"/>
    </location>
</feature>
<dbReference type="GO" id="GO:0005794">
    <property type="term" value="C:Golgi apparatus"/>
    <property type="evidence" value="ECO:0007669"/>
    <property type="project" value="TreeGrafter"/>
</dbReference>
<evidence type="ECO:0000313" key="10">
    <source>
        <dbReference type="EMBL" id="TIB37906.1"/>
    </source>
</evidence>
<dbReference type="EMBL" id="SPOI01000087">
    <property type="protein sequence ID" value="TIB37906.1"/>
    <property type="molecule type" value="Genomic_DNA"/>
</dbReference>
<evidence type="ECO:0000256" key="3">
    <source>
        <dbReference type="ARBA" id="ARBA00022692"/>
    </source>
</evidence>
<comment type="similarity">
    <text evidence="8">Belongs to the CDP-alcohol phosphatidyltransferase class-I family.</text>
</comment>
<feature type="transmembrane region" description="Helical" evidence="9">
    <location>
        <begin position="91"/>
        <end position="113"/>
    </location>
</feature>
<dbReference type="InterPro" id="IPR043130">
    <property type="entry name" value="CDP-OH_PTrfase_TM_dom"/>
</dbReference>
<comment type="caution">
    <text evidence="10">The sequence shown here is derived from an EMBL/GenBank/DDBJ whole genome shotgun (WGS) entry which is preliminary data.</text>
</comment>
<evidence type="ECO:0000256" key="4">
    <source>
        <dbReference type="ARBA" id="ARBA00022989"/>
    </source>
</evidence>
<keyword evidence="7" id="KW-1208">Phospholipid metabolism</keyword>
<protein>
    <recommendedName>
        <fullName evidence="12">CDP-diacylglycerol--inositol 3-phosphatidyltransferase</fullName>
    </recommendedName>
</protein>
<dbReference type="GO" id="GO:0016020">
    <property type="term" value="C:membrane"/>
    <property type="evidence" value="ECO:0007669"/>
    <property type="project" value="UniProtKB-SubCell"/>
</dbReference>
<evidence type="ECO:0000256" key="2">
    <source>
        <dbReference type="ARBA" id="ARBA00022679"/>
    </source>
</evidence>
<dbReference type="AlphaFoldDB" id="A0A4T0E3D2"/>
<accession>A0A4T0E3D2</accession>
<dbReference type="PROSITE" id="PS00379">
    <property type="entry name" value="CDP_ALCOHOL_P_TRANSF"/>
    <property type="match status" value="1"/>
</dbReference>
<evidence type="ECO:0000256" key="9">
    <source>
        <dbReference type="SAM" id="Phobius"/>
    </source>
</evidence>
<gene>
    <name evidence="10" type="ORF">E3P86_01996</name>
</gene>
<keyword evidence="6 9" id="KW-0472">Membrane</keyword>
<keyword evidence="3 9" id="KW-0812">Transmembrane</keyword>
<keyword evidence="5" id="KW-0443">Lipid metabolism</keyword>
<dbReference type="PANTHER" id="PTHR15362">
    <property type="entry name" value="PHOSPHATIDYLINOSITOL SYNTHASE"/>
    <property type="match status" value="1"/>
</dbReference>
<dbReference type="GO" id="GO:0003881">
    <property type="term" value="F:CDP-diacylglycerol-inositol 3-phosphatidyltransferase activity"/>
    <property type="evidence" value="ECO:0007669"/>
    <property type="project" value="TreeGrafter"/>
</dbReference>
<comment type="subcellular location">
    <subcellularLocation>
        <location evidence="1">Membrane</location>
        <topology evidence="1">Multi-pass membrane protein</topology>
    </subcellularLocation>
</comment>
<name>A0A4T0E3D2_WALIC</name>
<dbReference type="Pfam" id="PF01066">
    <property type="entry name" value="CDP-OH_P_transf"/>
    <property type="match status" value="1"/>
</dbReference>
<evidence type="ECO:0000256" key="8">
    <source>
        <dbReference type="RuleBase" id="RU003750"/>
    </source>
</evidence>
<dbReference type="PANTHER" id="PTHR15362:SF4">
    <property type="entry name" value="CDP-DIACYLGLYCEROL--INOSITOL 3-PHOSPHATIDYLTRANSFERASE"/>
    <property type="match status" value="1"/>
</dbReference>
<dbReference type="Proteomes" id="UP000310689">
    <property type="component" value="Unassembled WGS sequence"/>
</dbReference>
<evidence type="ECO:0000256" key="1">
    <source>
        <dbReference type="ARBA" id="ARBA00004141"/>
    </source>
</evidence>
<dbReference type="OrthoDB" id="10251079at2759"/>
<organism evidence="10 11">
    <name type="scientific">Wallemia ichthyophaga</name>
    <dbReference type="NCBI Taxonomy" id="245174"/>
    <lineage>
        <taxon>Eukaryota</taxon>
        <taxon>Fungi</taxon>
        <taxon>Dikarya</taxon>
        <taxon>Basidiomycota</taxon>
        <taxon>Wallemiomycotina</taxon>
        <taxon>Wallemiomycetes</taxon>
        <taxon>Wallemiales</taxon>
        <taxon>Wallemiaceae</taxon>
        <taxon>Wallemia</taxon>
    </lineage>
</organism>
<evidence type="ECO:0000313" key="11">
    <source>
        <dbReference type="Proteomes" id="UP000310689"/>
    </source>
</evidence>
<keyword evidence="4 9" id="KW-1133">Transmembrane helix</keyword>
<evidence type="ECO:0000256" key="6">
    <source>
        <dbReference type="ARBA" id="ARBA00023136"/>
    </source>
</evidence>